<dbReference type="AlphaFoldDB" id="A0AAE0IEH6"/>
<protein>
    <recommendedName>
        <fullName evidence="4">Secreted protein</fullName>
    </recommendedName>
</protein>
<evidence type="ECO:0000256" key="1">
    <source>
        <dbReference type="SAM" id="SignalP"/>
    </source>
</evidence>
<keyword evidence="1" id="KW-0732">Signal</keyword>
<feature type="signal peptide" evidence="1">
    <location>
        <begin position="1"/>
        <end position="30"/>
    </location>
</feature>
<evidence type="ECO:0000313" key="2">
    <source>
        <dbReference type="EMBL" id="KAK3323649.1"/>
    </source>
</evidence>
<evidence type="ECO:0008006" key="4">
    <source>
        <dbReference type="Google" id="ProtNLM"/>
    </source>
</evidence>
<dbReference type="EMBL" id="JAUEPO010000004">
    <property type="protein sequence ID" value="KAK3323649.1"/>
    <property type="molecule type" value="Genomic_DNA"/>
</dbReference>
<dbReference type="Proteomes" id="UP001286456">
    <property type="component" value="Unassembled WGS sequence"/>
</dbReference>
<sequence length="163" mass="18189">MAGMNEFLSTRPTLSWVLHLLLLVHKRCQSKQPLSPAVTWPVDLQAVSRVHTVHPPCIWRLGRAEDTGYLSSRADAKDPTVNHVHCGPVLLDPLLFLSDGNLLTRVITTNTTRWRAGLFPGNICYHEIYQTNSQQLSSEAVSRRLGDKKQTPANARMLGLGLE</sequence>
<reference evidence="2" key="1">
    <citation type="journal article" date="2023" name="Mol. Phylogenet. Evol.">
        <title>Genome-scale phylogeny and comparative genomics of the fungal order Sordariales.</title>
        <authorList>
            <person name="Hensen N."/>
            <person name="Bonometti L."/>
            <person name="Westerberg I."/>
            <person name="Brannstrom I.O."/>
            <person name="Guillou S."/>
            <person name="Cros-Aarteil S."/>
            <person name="Calhoun S."/>
            <person name="Haridas S."/>
            <person name="Kuo A."/>
            <person name="Mondo S."/>
            <person name="Pangilinan J."/>
            <person name="Riley R."/>
            <person name="LaButti K."/>
            <person name="Andreopoulos B."/>
            <person name="Lipzen A."/>
            <person name="Chen C."/>
            <person name="Yan M."/>
            <person name="Daum C."/>
            <person name="Ng V."/>
            <person name="Clum A."/>
            <person name="Steindorff A."/>
            <person name="Ohm R.A."/>
            <person name="Martin F."/>
            <person name="Silar P."/>
            <person name="Natvig D.O."/>
            <person name="Lalanne C."/>
            <person name="Gautier V."/>
            <person name="Ament-Velasquez S.L."/>
            <person name="Kruys A."/>
            <person name="Hutchinson M.I."/>
            <person name="Powell A.J."/>
            <person name="Barry K."/>
            <person name="Miller A.N."/>
            <person name="Grigoriev I.V."/>
            <person name="Debuchy R."/>
            <person name="Gladieux P."/>
            <person name="Hiltunen Thoren M."/>
            <person name="Johannesson H."/>
        </authorList>
    </citation>
    <scope>NUCLEOTIDE SEQUENCE</scope>
    <source>
        <strain evidence="2">SMH4131-1</strain>
    </source>
</reference>
<reference evidence="2" key="2">
    <citation type="submission" date="2023-06" db="EMBL/GenBank/DDBJ databases">
        <authorList>
            <consortium name="Lawrence Berkeley National Laboratory"/>
            <person name="Haridas S."/>
            <person name="Hensen N."/>
            <person name="Bonometti L."/>
            <person name="Westerberg I."/>
            <person name="Brannstrom I.O."/>
            <person name="Guillou S."/>
            <person name="Cros-Aarteil S."/>
            <person name="Calhoun S."/>
            <person name="Kuo A."/>
            <person name="Mondo S."/>
            <person name="Pangilinan J."/>
            <person name="Riley R."/>
            <person name="Labutti K."/>
            <person name="Andreopoulos B."/>
            <person name="Lipzen A."/>
            <person name="Chen C."/>
            <person name="Yanf M."/>
            <person name="Daum C."/>
            <person name="Ng V."/>
            <person name="Clum A."/>
            <person name="Steindorff A."/>
            <person name="Ohm R."/>
            <person name="Martin F."/>
            <person name="Silar P."/>
            <person name="Natvig D."/>
            <person name="Lalanne C."/>
            <person name="Gautier V."/>
            <person name="Ament-Velasquez S.L."/>
            <person name="Kruys A."/>
            <person name="Hutchinson M.I."/>
            <person name="Powell A.J."/>
            <person name="Barry K."/>
            <person name="Miller A.N."/>
            <person name="Grigoriev I.V."/>
            <person name="Debuchy R."/>
            <person name="Gladieux P."/>
            <person name="Thoren M.H."/>
            <person name="Johannesson H."/>
        </authorList>
    </citation>
    <scope>NUCLEOTIDE SEQUENCE</scope>
    <source>
        <strain evidence="2">SMH4131-1</strain>
    </source>
</reference>
<organism evidence="2 3">
    <name type="scientific">Cercophora scortea</name>
    <dbReference type="NCBI Taxonomy" id="314031"/>
    <lineage>
        <taxon>Eukaryota</taxon>
        <taxon>Fungi</taxon>
        <taxon>Dikarya</taxon>
        <taxon>Ascomycota</taxon>
        <taxon>Pezizomycotina</taxon>
        <taxon>Sordariomycetes</taxon>
        <taxon>Sordariomycetidae</taxon>
        <taxon>Sordariales</taxon>
        <taxon>Lasiosphaeriaceae</taxon>
        <taxon>Cercophora</taxon>
    </lineage>
</organism>
<name>A0AAE0IEH6_9PEZI</name>
<accession>A0AAE0IEH6</accession>
<comment type="caution">
    <text evidence="2">The sequence shown here is derived from an EMBL/GenBank/DDBJ whole genome shotgun (WGS) entry which is preliminary data.</text>
</comment>
<proteinExistence type="predicted"/>
<gene>
    <name evidence="2" type="ORF">B0T19DRAFT_426621</name>
</gene>
<evidence type="ECO:0000313" key="3">
    <source>
        <dbReference type="Proteomes" id="UP001286456"/>
    </source>
</evidence>
<keyword evidence="3" id="KW-1185">Reference proteome</keyword>
<feature type="chain" id="PRO_5041939865" description="Secreted protein" evidence="1">
    <location>
        <begin position="31"/>
        <end position="163"/>
    </location>
</feature>